<proteinExistence type="predicted"/>
<dbReference type="EMBL" id="CM001223">
    <property type="protein sequence ID" value="KEH21527.1"/>
    <property type="molecule type" value="Genomic_DNA"/>
</dbReference>
<dbReference type="InterPro" id="IPR006566">
    <property type="entry name" value="FBD"/>
</dbReference>
<dbReference type="PANTHER" id="PTHR31900:SF34">
    <property type="entry name" value="EMB|CAB62440.1-RELATED"/>
    <property type="match status" value="1"/>
</dbReference>
<dbReference type="Pfam" id="PF24758">
    <property type="entry name" value="LRR_At5g56370"/>
    <property type="match status" value="1"/>
</dbReference>
<dbReference type="InterPro" id="IPR050232">
    <property type="entry name" value="FBL13/AtMIF1-like"/>
</dbReference>
<dbReference type="HOGENOM" id="CLU_010721_1_0_1"/>
<keyword evidence="4" id="KW-1185">Reference proteome</keyword>
<gene>
    <name evidence="3" type="primary">25497415</name>
    <name evidence="2" type="ordered locus">MTR_7g007080</name>
</gene>
<dbReference type="PANTHER" id="PTHR31900">
    <property type="entry name" value="F-BOX/RNI SUPERFAMILY PROTEIN-RELATED"/>
    <property type="match status" value="1"/>
</dbReference>
<dbReference type="STRING" id="3880.A0A072TVQ6"/>
<name>A0A072TVQ6_MEDTR</name>
<dbReference type="SMART" id="SM00579">
    <property type="entry name" value="FBD"/>
    <property type="match status" value="1"/>
</dbReference>
<dbReference type="InterPro" id="IPR053781">
    <property type="entry name" value="F-box_AtFBL13-like"/>
</dbReference>
<dbReference type="OrthoDB" id="1434110at2759"/>
<dbReference type="Gene3D" id="3.80.10.10">
    <property type="entry name" value="Ribonuclease Inhibitor"/>
    <property type="match status" value="1"/>
</dbReference>
<dbReference type="SMART" id="SM00256">
    <property type="entry name" value="FBOX"/>
    <property type="match status" value="1"/>
</dbReference>
<evidence type="ECO:0000313" key="4">
    <source>
        <dbReference type="Proteomes" id="UP000002051"/>
    </source>
</evidence>
<dbReference type="Gene3D" id="1.20.1280.50">
    <property type="match status" value="1"/>
</dbReference>
<organism evidence="2 4">
    <name type="scientific">Medicago truncatula</name>
    <name type="common">Barrel medic</name>
    <name type="synonym">Medicago tribuloides</name>
    <dbReference type="NCBI Taxonomy" id="3880"/>
    <lineage>
        <taxon>Eukaryota</taxon>
        <taxon>Viridiplantae</taxon>
        <taxon>Streptophyta</taxon>
        <taxon>Embryophyta</taxon>
        <taxon>Tracheophyta</taxon>
        <taxon>Spermatophyta</taxon>
        <taxon>Magnoliopsida</taxon>
        <taxon>eudicotyledons</taxon>
        <taxon>Gunneridae</taxon>
        <taxon>Pentapetalae</taxon>
        <taxon>rosids</taxon>
        <taxon>fabids</taxon>
        <taxon>Fabales</taxon>
        <taxon>Fabaceae</taxon>
        <taxon>Papilionoideae</taxon>
        <taxon>50 kb inversion clade</taxon>
        <taxon>NPAAA clade</taxon>
        <taxon>Hologalegina</taxon>
        <taxon>IRL clade</taxon>
        <taxon>Trifolieae</taxon>
        <taxon>Medicago</taxon>
    </lineage>
</organism>
<dbReference type="Pfam" id="PF00646">
    <property type="entry name" value="F-box"/>
    <property type="match status" value="1"/>
</dbReference>
<sequence>MEEDRISSLSDEIICHILSFLETEDAFTTSLLSKRWNPLWLLVPTLDLHEYRMFPHYSVSLFPKLVFAAIFKRSVNQPIKKLCLSVGSYDSHHLEKVSLLDYDIESWLTGAAERKLVHLEFDFIIDHYLPPCIFSFRNLVVLKLKDLTISTASHVDFPLLKTLHLYHVDFDHRWFVFKLFSGCPVLEDFEAEILYIYASINMSTSPDRVLECLPKLVRAKLSDISEDFPLEPFCSVESLYLKEVEYYDGLFPTFNNLTQLVLISLDSWQSLVDVLNHCPKLQRLELDQVNALEDVRAGECDLENWVDRDFVPQCLSLHLTTCNIFNYYGGQEGELLLARYILKNARVLQTMTIWNICFKIKGKLCSCPRASATCKLAIYDAPMYSRRPLI</sequence>
<reference evidence="2 4" key="2">
    <citation type="journal article" date="2014" name="BMC Genomics">
        <title>An improved genome release (version Mt4.0) for the model legume Medicago truncatula.</title>
        <authorList>
            <person name="Tang H."/>
            <person name="Krishnakumar V."/>
            <person name="Bidwell S."/>
            <person name="Rosen B."/>
            <person name="Chan A."/>
            <person name="Zhou S."/>
            <person name="Gentzbittel L."/>
            <person name="Childs K.L."/>
            <person name="Yandell M."/>
            <person name="Gundlach H."/>
            <person name="Mayer K.F."/>
            <person name="Schwartz D.C."/>
            <person name="Town C.D."/>
        </authorList>
    </citation>
    <scope>GENOME REANNOTATION</scope>
    <source>
        <strain evidence="2">A17</strain>
        <strain evidence="3 4">cv. Jemalong A17</strain>
    </source>
</reference>
<reference evidence="3" key="3">
    <citation type="submission" date="2015-04" db="UniProtKB">
        <authorList>
            <consortium name="EnsemblPlants"/>
        </authorList>
    </citation>
    <scope>IDENTIFICATION</scope>
    <source>
        <strain evidence="3">cv. Jemalong A17</strain>
    </source>
</reference>
<dbReference type="EnsemblPlants" id="KEH21527">
    <property type="protein sequence ID" value="KEH21527"/>
    <property type="gene ID" value="MTR_7g007080"/>
</dbReference>
<dbReference type="InterPro" id="IPR036047">
    <property type="entry name" value="F-box-like_dom_sf"/>
</dbReference>
<reference evidence="2 4" key="1">
    <citation type="journal article" date="2011" name="Nature">
        <title>The Medicago genome provides insight into the evolution of rhizobial symbioses.</title>
        <authorList>
            <person name="Young N.D."/>
            <person name="Debelle F."/>
            <person name="Oldroyd G.E."/>
            <person name="Geurts R."/>
            <person name="Cannon S.B."/>
            <person name="Udvardi M.K."/>
            <person name="Benedito V.A."/>
            <person name="Mayer K.F."/>
            <person name="Gouzy J."/>
            <person name="Schoof H."/>
            <person name="Van de Peer Y."/>
            <person name="Proost S."/>
            <person name="Cook D.R."/>
            <person name="Meyers B.C."/>
            <person name="Spannagl M."/>
            <person name="Cheung F."/>
            <person name="De Mita S."/>
            <person name="Krishnakumar V."/>
            <person name="Gundlach H."/>
            <person name="Zhou S."/>
            <person name="Mudge J."/>
            <person name="Bharti A.K."/>
            <person name="Murray J.D."/>
            <person name="Naoumkina M.A."/>
            <person name="Rosen B."/>
            <person name="Silverstein K.A."/>
            <person name="Tang H."/>
            <person name="Rombauts S."/>
            <person name="Zhao P.X."/>
            <person name="Zhou P."/>
            <person name="Barbe V."/>
            <person name="Bardou P."/>
            <person name="Bechner M."/>
            <person name="Bellec A."/>
            <person name="Berger A."/>
            <person name="Berges H."/>
            <person name="Bidwell S."/>
            <person name="Bisseling T."/>
            <person name="Choisne N."/>
            <person name="Couloux A."/>
            <person name="Denny R."/>
            <person name="Deshpande S."/>
            <person name="Dai X."/>
            <person name="Doyle J.J."/>
            <person name="Dudez A.M."/>
            <person name="Farmer A.D."/>
            <person name="Fouteau S."/>
            <person name="Franken C."/>
            <person name="Gibelin C."/>
            <person name="Gish J."/>
            <person name="Goldstein S."/>
            <person name="Gonzalez A.J."/>
            <person name="Green P.J."/>
            <person name="Hallab A."/>
            <person name="Hartog M."/>
            <person name="Hua A."/>
            <person name="Humphray S.J."/>
            <person name="Jeong D.H."/>
            <person name="Jing Y."/>
            <person name="Jocker A."/>
            <person name="Kenton S.M."/>
            <person name="Kim D.J."/>
            <person name="Klee K."/>
            <person name="Lai H."/>
            <person name="Lang C."/>
            <person name="Lin S."/>
            <person name="Macmil S.L."/>
            <person name="Magdelenat G."/>
            <person name="Matthews L."/>
            <person name="McCorrison J."/>
            <person name="Monaghan E.L."/>
            <person name="Mun J.H."/>
            <person name="Najar F.Z."/>
            <person name="Nicholson C."/>
            <person name="Noirot C."/>
            <person name="O'Bleness M."/>
            <person name="Paule C.R."/>
            <person name="Poulain J."/>
            <person name="Prion F."/>
            <person name="Qin B."/>
            <person name="Qu C."/>
            <person name="Retzel E.F."/>
            <person name="Riddle C."/>
            <person name="Sallet E."/>
            <person name="Samain S."/>
            <person name="Samson N."/>
            <person name="Sanders I."/>
            <person name="Saurat O."/>
            <person name="Scarpelli C."/>
            <person name="Schiex T."/>
            <person name="Segurens B."/>
            <person name="Severin A.J."/>
            <person name="Sherrier D.J."/>
            <person name="Shi R."/>
            <person name="Sims S."/>
            <person name="Singer S.R."/>
            <person name="Sinharoy S."/>
            <person name="Sterck L."/>
            <person name="Viollet A."/>
            <person name="Wang B.B."/>
            <person name="Wang K."/>
            <person name="Wang M."/>
            <person name="Wang X."/>
            <person name="Warfsmann J."/>
            <person name="Weissenbach J."/>
            <person name="White D.D."/>
            <person name="White J.D."/>
            <person name="Wiley G.B."/>
            <person name="Wincker P."/>
            <person name="Xing Y."/>
            <person name="Yang L."/>
            <person name="Yao Z."/>
            <person name="Ying F."/>
            <person name="Zhai J."/>
            <person name="Zhou L."/>
            <person name="Zuber A."/>
            <person name="Denarie J."/>
            <person name="Dixon R.A."/>
            <person name="May G.D."/>
            <person name="Schwartz D.C."/>
            <person name="Rogers J."/>
            <person name="Quetier F."/>
            <person name="Town C.D."/>
            <person name="Roe B.A."/>
        </authorList>
    </citation>
    <scope>NUCLEOTIDE SEQUENCE [LARGE SCALE GENOMIC DNA]</scope>
    <source>
        <strain evidence="2">A17</strain>
        <strain evidence="3 4">cv. Jemalong A17</strain>
    </source>
</reference>
<dbReference type="InterPro" id="IPR055411">
    <property type="entry name" value="LRR_FXL15/At3g58940/PEG3-like"/>
</dbReference>
<dbReference type="PROSITE" id="PS50181">
    <property type="entry name" value="FBOX"/>
    <property type="match status" value="1"/>
</dbReference>
<dbReference type="InterPro" id="IPR001810">
    <property type="entry name" value="F-box_dom"/>
</dbReference>
<dbReference type="AlphaFoldDB" id="A0A072TVQ6"/>
<evidence type="ECO:0000313" key="3">
    <source>
        <dbReference type="EnsemblPlants" id="KEH21527"/>
    </source>
</evidence>
<dbReference type="SUPFAM" id="SSF52047">
    <property type="entry name" value="RNI-like"/>
    <property type="match status" value="1"/>
</dbReference>
<evidence type="ECO:0000259" key="1">
    <source>
        <dbReference type="PROSITE" id="PS50181"/>
    </source>
</evidence>
<accession>A0A072TVQ6</accession>
<dbReference type="InterPro" id="IPR032675">
    <property type="entry name" value="LRR_dom_sf"/>
</dbReference>
<dbReference type="CDD" id="cd22160">
    <property type="entry name" value="F-box_AtFBL13-like"/>
    <property type="match status" value="1"/>
</dbReference>
<dbReference type="Proteomes" id="UP000002051">
    <property type="component" value="Unassembled WGS sequence"/>
</dbReference>
<protein>
    <submittedName>
        <fullName evidence="2">F-box/RNI/FBD-like domain protein</fullName>
    </submittedName>
</protein>
<dbReference type="KEGG" id="mtr:25497415"/>
<feature type="domain" description="F-box" evidence="1">
    <location>
        <begin position="3"/>
        <end position="54"/>
    </location>
</feature>
<dbReference type="SUPFAM" id="SSF81383">
    <property type="entry name" value="F-box domain"/>
    <property type="match status" value="1"/>
</dbReference>
<evidence type="ECO:0000313" key="2">
    <source>
        <dbReference type="EMBL" id="KEH21527.1"/>
    </source>
</evidence>
<dbReference type="Pfam" id="PF08387">
    <property type="entry name" value="FBD"/>
    <property type="match status" value="1"/>
</dbReference>